<gene>
    <name evidence="1" type="ORF">BOW53_00375</name>
</gene>
<organism evidence="1 2">
    <name type="scientific">Solemya pervernicosa gill symbiont</name>
    <dbReference type="NCBI Taxonomy" id="642797"/>
    <lineage>
        <taxon>Bacteria</taxon>
        <taxon>Pseudomonadati</taxon>
        <taxon>Pseudomonadota</taxon>
        <taxon>Gammaproteobacteria</taxon>
        <taxon>sulfur-oxidizing symbionts</taxon>
    </lineage>
</organism>
<accession>A0A1T2LB90</accession>
<dbReference type="Proteomes" id="UP000191110">
    <property type="component" value="Unassembled WGS sequence"/>
</dbReference>
<keyword evidence="2" id="KW-1185">Reference proteome</keyword>
<dbReference type="OrthoDB" id="9179784at2"/>
<dbReference type="AlphaFoldDB" id="A0A1T2LB90"/>
<sequence>MKFVILAPSYNENIGGIIALHRLCHLLIQEGHDASIWPYKKPRLSANPLRNIYLRIKYANRIRKSPFQLNPILNSRIAEATDIDDAIVIYPEIIQSNPLNAAKVVRWFLYSPNSSLRKPIDYREGELYFYFHKVFNDDEINPDSDNQLQTYWLRDDIYSNQHRDKRSGSCHILRKGKRRKLIHDTSDSILIDGKSHTEIADIFNSVEYCISYDPHTLYSTYAALCGCTSIIVPDEDQKHSDASSSNRRPGIAYGFEQIEHARATQGEALTLIKTLEQKSNDTVKRFVKKCRRHFYNQS</sequence>
<comment type="caution">
    <text evidence="1">The sequence shown here is derived from an EMBL/GenBank/DDBJ whole genome shotgun (WGS) entry which is preliminary data.</text>
</comment>
<evidence type="ECO:0000313" key="2">
    <source>
        <dbReference type="Proteomes" id="UP000191110"/>
    </source>
</evidence>
<proteinExistence type="predicted"/>
<evidence type="ECO:0000313" key="1">
    <source>
        <dbReference type="EMBL" id="OOZ42330.1"/>
    </source>
</evidence>
<protein>
    <recommendedName>
        <fullName evidence="3">WavQ</fullName>
    </recommendedName>
</protein>
<evidence type="ECO:0008006" key="3">
    <source>
        <dbReference type="Google" id="ProtNLM"/>
    </source>
</evidence>
<reference evidence="1 2" key="1">
    <citation type="submission" date="2016-11" db="EMBL/GenBank/DDBJ databases">
        <title>Mixed transmission modes and dynamic genome evolution in an obligate animal-bacterial symbiosis.</title>
        <authorList>
            <person name="Russell S.L."/>
            <person name="Corbett-Detig R.B."/>
            <person name="Cavanaugh C.M."/>
        </authorList>
    </citation>
    <scope>NUCLEOTIDE SEQUENCE [LARGE SCALE GENOMIC DNA]</scope>
    <source>
        <strain evidence="1">Sveles-Q1</strain>
    </source>
</reference>
<dbReference type="EMBL" id="MPRL01000001">
    <property type="protein sequence ID" value="OOZ42330.1"/>
    <property type="molecule type" value="Genomic_DNA"/>
</dbReference>
<dbReference type="RefSeq" id="WP_078482089.1">
    <property type="nucleotide sequence ID" value="NZ_MPRL01000001.1"/>
</dbReference>
<name>A0A1T2LB90_9GAMM</name>